<reference evidence="1" key="1">
    <citation type="journal article" date="2014" name="Front. Microbiol.">
        <title>High frequency of phylogenetically diverse reductive dehalogenase-homologous genes in deep subseafloor sedimentary metagenomes.</title>
        <authorList>
            <person name="Kawai M."/>
            <person name="Futagami T."/>
            <person name="Toyoda A."/>
            <person name="Takaki Y."/>
            <person name="Nishi S."/>
            <person name="Hori S."/>
            <person name="Arai W."/>
            <person name="Tsubouchi T."/>
            <person name="Morono Y."/>
            <person name="Uchiyama I."/>
            <person name="Ito T."/>
            <person name="Fujiyama A."/>
            <person name="Inagaki F."/>
            <person name="Takami H."/>
        </authorList>
    </citation>
    <scope>NUCLEOTIDE SEQUENCE</scope>
    <source>
        <strain evidence="1">Expedition CK06-06</strain>
    </source>
</reference>
<accession>X1TK48</accession>
<evidence type="ECO:0000313" key="1">
    <source>
        <dbReference type="EMBL" id="GAI91731.1"/>
    </source>
</evidence>
<feature type="non-terminal residue" evidence="1">
    <location>
        <position position="98"/>
    </location>
</feature>
<comment type="caution">
    <text evidence="1">The sequence shown here is derived from an EMBL/GenBank/DDBJ whole genome shotgun (WGS) entry which is preliminary data.</text>
</comment>
<protein>
    <recommendedName>
        <fullName evidence="2">Pectinesterase catalytic domain-containing protein</fullName>
    </recommendedName>
</protein>
<evidence type="ECO:0008006" key="2">
    <source>
        <dbReference type="Google" id="ProtNLM"/>
    </source>
</evidence>
<sequence length="98" mass="10199">MKRKIFSILFALVLVLSLSLVTAVPVSASPGPVVNVDTTEQFSTIQAAIDDSDTLDGHTITVAAGTYNENITIDKSLTLEGANAGVPATEVRGPESII</sequence>
<organism evidence="1">
    <name type="scientific">marine sediment metagenome</name>
    <dbReference type="NCBI Taxonomy" id="412755"/>
    <lineage>
        <taxon>unclassified sequences</taxon>
        <taxon>metagenomes</taxon>
        <taxon>ecological metagenomes</taxon>
    </lineage>
</organism>
<gene>
    <name evidence="1" type="ORF">S12H4_30671</name>
</gene>
<dbReference type="Gene3D" id="2.160.20.10">
    <property type="entry name" value="Single-stranded right-handed beta-helix, Pectin lyase-like"/>
    <property type="match status" value="1"/>
</dbReference>
<dbReference type="AlphaFoldDB" id="X1TK48"/>
<proteinExistence type="predicted"/>
<dbReference type="InterPro" id="IPR011050">
    <property type="entry name" value="Pectin_lyase_fold/virulence"/>
</dbReference>
<name>X1TK48_9ZZZZ</name>
<dbReference type="InterPro" id="IPR012334">
    <property type="entry name" value="Pectin_lyas_fold"/>
</dbReference>
<dbReference type="SUPFAM" id="SSF51126">
    <property type="entry name" value="Pectin lyase-like"/>
    <property type="match status" value="1"/>
</dbReference>
<dbReference type="EMBL" id="BARW01017817">
    <property type="protein sequence ID" value="GAI91731.1"/>
    <property type="molecule type" value="Genomic_DNA"/>
</dbReference>